<feature type="compositionally biased region" description="Low complexity" evidence="3">
    <location>
        <begin position="229"/>
        <end position="240"/>
    </location>
</feature>
<evidence type="ECO:0000313" key="5">
    <source>
        <dbReference type="Proteomes" id="UP000492821"/>
    </source>
</evidence>
<evidence type="ECO:0000256" key="1">
    <source>
        <dbReference type="ARBA" id="ARBA00004123"/>
    </source>
</evidence>
<feature type="region of interest" description="Disordered" evidence="3">
    <location>
        <begin position="293"/>
        <end position="376"/>
    </location>
</feature>
<feature type="compositionally biased region" description="Low complexity" evidence="3">
    <location>
        <begin position="343"/>
        <end position="376"/>
    </location>
</feature>
<dbReference type="GO" id="GO:0017054">
    <property type="term" value="C:negative cofactor 2 complex"/>
    <property type="evidence" value="ECO:0007669"/>
    <property type="project" value="TreeGrafter"/>
</dbReference>
<name>A0A7E4V746_PANRE</name>
<dbReference type="PANTHER" id="PTHR10252:SF5">
    <property type="entry name" value="DR1-ASSOCIATED COREPRESSOR"/>
    <property type="match status" value="1"/>
</dbReference>
<proteinExistence type="predicted"/>
<accession>A0A7E4V746</accession>
<evidence type="ECO:0000259" key="4">
    <source>
        <dbReference type="Pfam" id="PF00808"/>
    </source>
</evidence>
<feature type="region of interest" description="Disordered" evidence="3">
    <location>
        <begin position="193"/>
        <end position="262"/>
    </location>
</feature>
<dbReference type="Gene3D" id="1.10.20.10">
    <property type="entry name" value="Histone, subunit A"/>
    <property type="match status" value="1"/>
</dbReference>
<dbReference type="CDD" id="cd22906">
    <property type="entry name" value="HFD_DRAP1"/>
    <property type="match status" value="1"/>
</dbReference>
<dbReference type="GO" id="GO:0016251">
    <property type="term" value="F:RNA polymerase II general transcription initiation factor activity"/>
    <property type="evidence" value="ECO:0007669"/>
    <property type="project" value="TreeGrafter"/>
</dbReference>
<dbReference type="InterPro" id="IPR050568">
    <property type="entry name" value="Transcr_DNA_Rep_Reg"/>
</dbReference>
<evidence type="ECO:0000313" key="6">
    <source>
        <dbReference type="WBParaSite" id="Pan_g17423.t1"/>
    </source>
</evidence>
<organism evidence="5 6">
    <name type="scientific">Panagrellus redivivus</name>
    <name type="common">Microworm</name>
    <dbReference type="NCBI Taxonomy" id="6233"/>
    <lineage>
        <taxon>Eukaryota</taxon>
        <taxon>Metazoa</taxon>
        <taxon>Ecdysozoa</taxon>
        <taxon>Nematoda</taxon>
        <taxon>Chromadorea</taxon>
        <taxon>Rhabditida</taxon>
        <taxon>Tylenchina</taxon>
        <taxon>Panagrolaimomorpha</taxon>
        <taxon>Panagrolaimoidea</taxon>
        <taxon>Panagrolaimidae</taxon>
        <taxon>Panagrellus</taxon>
    </lineage>
</organism>
<dbReference type="SUPFAM" id="SSF47113">
    <property type="entry name" value="Histone-fold"/>
    <property type="match status" value="1"/>
</dbReference>
<reference evidence="5" key="1">
    <citation type="journal article" date="2013" name="Genetics">
        <title>The draft genome and transcriptome of Panagrellus redivivus are shaped by the harsh demands of a free-living lifestyle.</title>
        <authorList>
            <person name="Srinivasan J."/>
            <person name="Dillman A.R."/>
            <person name="Macchietto M.G."/>
            <person name="Heikkinen L."/>
            <person name="Lakso M."/>
            <person name="Fracchia K.M."/>
            <person name="Antoshechkin I."/>
            <person name="Mortazavi A."/>
            <person name="Wong G."/>
            <person name="Sternberg P.W."/>
        </authorList>
    </citation>
    <scope>NUCLEOTIDE SEQUENCE [LARGE SCALE GENOMIC DNA]</scope>
    <source>
        <strain evidence="5">MT8872</strain>
    </source>
</reference>
<dbReference type="Proteomes" id="UP000492821">
    <property type="component" value="Unassembled WGS sequence"/>
</dbReference>
<sequence length="376" mass="39580">MEDIPSSSNLGELPGRIRKRRFSTARIQPTRIKKVMQSDEDIGRMIASVPVAVGSAMEHFAERLLDTAANVMHGTLNKTLSPHHIQQAIRQTPYFAFLAPIVAGAEDPGQQPQPVSTHSMCPSSSAAYPVQAPGYGYPVPPTNGNPYGVYPPVMSPIEMAPPLQRLATVDPQKVDIKAMMQATAHSHLAANALKAAEQRQRRPRAAHAAAAVNASASAPAPPVVKAKRAPAPAAETLPLLDEFGNPVKRKRGRPRKDEKERILAAQAAAAAAQTAAQVPEPQPLLPAPVAELKQAPKTPTSPSKAPPPPSDLPSAPANIINGVDRDRELMPPPALPIRAFNNASSTASTTSTSTISSPSLVVSSKQQSSSADAISA</sequence>
<dbReference type="InterPro" id="IPR009072">
    <property type="entry name" value="Histone-fold"/>
</dbReference>
<keyword evidence="5" id="KW-1185">Reference proteome</keyword>
<evidence type="ECO:0000256" key="3">
    <source>
        <dbReference type="SAM" id="MobiDB-lite"/>
    </source>
</evidence>
<comment type="subcellular location">
    <subcellularLocation>
        <location evidence="1">Nucleus</location>
    </subcellularLocation>
</comment>
<reference evidence="6" key="2">
    <citation type="submission" date="2020-10" db="UniProtKB">
        <authorList>
            <consortium name="WormBaseParasite"/>
        </authorList>
    </citation>
    <scope>IDENTIFICATION</scope>
</reference>
<dbReference type="InterPro" id="IPR003958">
    <property type="entry name" value="CBFA_NFYB_domain"/>
</dbReference>
<protein>
    <submittedName>
        <fullName evidence="6">CBFD_NFYB_HMF domain-containing protein</fullName>
    </submittedName>
</protein>
<dbReference type="PANTHER" id="PTHR10252">
    <property type="entry name" value="HISTONE-LIKE TRANSCRIPTION FACTOR CCAAT-RELATED"/>
    <property type="match status" value="1"/>
</dbReference>
<dbReference type="GO" id="GO:0001046">
    <property type="term" value="F:core promoter sequence-specific DNA binding"/>
    <property type="evidence" value="ECO:0007669"/>
    <property type="project" value="TreeGrafter"/>
</dbReference>
<feature type="compositionally biased region" description="Low complexity" evidence="3">
    <location>
        <begin position="206"/>
        <end position="218"/>
    </location>
</feature>
<dbReference type="GO" id="GO:0046982">
    <property type="term" value="F:protein heterodimerization activity"/>
    <property type="evidence" value="ECO:0007669"/>
    <property type="project" value="InterPro"/>
</dbReference>
<dbReference type="AlphaFoldDB" id="A0A7E4V746"/>
<evidence type="ECO:0000256" key="2">
    <source>
        <dbReference type="ARBA" id="ARBA00023242"/>
    </source>
</evidence>
<feature type="domain" description="Transcription factor CBF/NF-Y/archaeal histone" evidence="4">
    <location>
        <begin position="26"/>
        <end position="89"/>
    </location>
</feature>
<dbReference type="Pfam" id="PF00808">
    <property type="entry name" value="CBFD_NFYB_HMF"/>
    <property type="match status" value="1"/>
</dbReference>
<dbReference type="WBParaSite" id="Pan_g17423.t1">
    <property type="protein sequence ID" value="Pan_g17423.t1"/>
    <property type="gene ID" value="Pan_g17423"/>
</dbReference>
<keyword evidence="2" id="KW-0539">Nucleus</keyword>